<dbReference type="SUPFAM" id="SSF50022">
    <property type="entry name" value="ISP domain"/>
    <property type="match status" value="1"/>
</dbReference>
<dbReference type="GO" id="GO:0051537">
    <property type="term" value="F:2 iron, 2 sulfur cluster binding"/>
    <property type="evidence" value="ECO:0007669"/>
    <property type="project" value="UniProtKB-KW"/>
</dbReference>
<dbReference type="PROSITE" id="PS51296">
    <property type="entry name" value="RIESKE"/>
    <property type="match status" value="1"/>
</dbReference>
<keyword evidence="11" id="KW-1185">Reference proteome</keyword>
<dbReference type="AlphaFoldDB" id="A0A8H5ND01"/>
<dbReference type="Pfam" id="PF00172">
    <property type="entry name" value="Zn_clus"/>
    <property type="match status" value="1"/>
</dbReference>
<dbReference type="GO" id="GO:0008270">
    <property type="term" value="F:zinc ion binding"/>
    <property type="evidence" value="ECO:0007669"/>
    <property type="project" value="InterPro"/>
</dbReference>
<dbReference type="CDD" id="cd03469">
    <property type="entry name" value="Rieske_RO_Alpha_N"/>
    <property type="match status" value="1"/>
</dbReference>
<comment type="caution">
    <text evidence="10">The sequence shown here is derived from an EMBL/GenBank/DDBJ whole genome shotgun (WGS) entry which is preliminary data.</text>
</comment>
<dbReference type="Gene3D" id="2.102.10.10">
    <property type="entry name" value="Rieske [2Fe-2S] iron-sulphur domain"/>
    <property type="match status" value="1"/>
</dbReference>
<evidence type="ECO:0000313" key="11">
    <source>
        <dbReference type="Proteomes" id="UP000574317"/>
    </source>
</evidence>
<feature type="compositionally biased region" description="Polar residues" evidence="7">
    <location>
        <begin position="569"/>
        <end position="591"/>
    </location>
</feature>
<keyword evidence="5" id="KW-0411">Iron-sulfur</keyword>
<evidence type="ECO:0000313" key="10">
    <source>
        <dbReference type="EMBL" id="KAF5560140.1"/>
    </source>
</evidence>
<keyword evidence="4" id="KW-0408">Iron</keyword>
<keyword evidence="3" id="KW-0560">Oxidoreductase</keyword>
<sequence length="1167" mass="131520">MISILILVPEHGAFDLPEGWWSDPVRFQLERRAIFSQTWICVSYRGRFRSPGDYVVYDVAGFRILMILGKDMKVRSFHNVCRHRAFPVARKQSGSATVLGCRYHGWSYNTEGKLTKAPYFDELPGFDRSLNSLFEIHTKQDSRGFLHVNLSRHEGASATAAPMGAEFGRVGDTRPDAELIDSIELSGKFNWKVTLNQPYATSYPTKSTFKDSVHSFPAITSSTGELQYFPLTTVHLVSGQPFWYQLTYSPITVDQTNLRCDIYTNSPKGSFKFDGTTKDSLEKEIKQKLLAFENQYKQLLTSGEEAIDNGYQAKIDAAVEIHRRQEALRGFEIKPAALKQQNGDEKLSKAERSKSSPREHPAFGFSTHLQAMLAHFHFSLPSNGLWHLQKAGLVTVEKESHAFHKTDVVTCVNGTIMLQFTLILDGYVLQYEPKSRYLIPFAGYRRSFRLASPFGPRPSVLINYADPLPLLDTDRQPPEKVCPKLENGIVRSSRLNALDLNATMPRRGGGRQTRLCGRRSRGGCSSCKQRHVKCDESRPTCTNCAKKGLLCDGYPQRTLRWSYKHEITASETSQQQNKSLEPLNDSPSVITPNPPTTEDHTREEDGEARGVAGDEMALWPQSEDIGLSDLLGFDSTNMFDQEFSGSLESITIETPTYDFLTFDQVPDLCFDISPQGNSWLDLGLSSQVQPLGIHTDPSMRLLKCWFEEVCPAWSGFDSKSNMNRRMAEDLWQSSAPVFTALQSMSASFLSARLPQIRPSAMSLLKTATLSVQAEIQELNEKNILSEMPTSILFALICLGTTICWLDTRRVGWPFLQEAKKLLRWASQQQFAGDADKADFFNKSLVYWDMLISFIYDPEPGTDIHQVSALLSRSPKSGPLATYSQSSYEAEPHAWTGVSLLSTTLFTRSIRLCRFYRRRTTERTPQSSLMTLEIEQAKELEVELLQLQLSPTPLLNDTGDHRTPATDLLHVAQGYQLASLLQLYIQFPALLAPRSQLVPRDPNKEEITMLWHQRIIPLTLRLIEVLEKIPSESGSCAIQPLLHLCAVTGLRYTPTSPPGTEPSDSPTKPRPMESILDYLDLLKDPVERDKQAEDPLAVSQMAIDVSKGRAFILRRLSLFKECLHPGPIEVAEKFTKELWAAYDEVPRGSLDVCWISLMDKKDLRTLFG</sequence>
<dbReference type="SMART" id="SM00066">
    <property type="entry name" value="GAL4"/>
    <property type="match status" value="1"/>
</dbReference>
<feature type="region of interest" description="Disordered" evidence="7">
    <location>
        <begin position="568"/>
        <end position="609"/>
    </location>
</feature>
<evidence type="ECO:0000259" key="8">
    <source>
        <dbReference type="PROSITE" id="PS50048"/>
    </source>
</evidence>
<evidence type="ECO:0000256" key="2">
    <source>
        <dbReference type="ARBA" id="ARBA00022723"/>
    </source>
</evidence>
<dbReference type="InterPro" id="IPR036922">
    <property type="entry name" value="Rieske_2Fe-2S_sf"/>
</dbReference>
<evidence type="ECO:0000256" key="7">
    <source>
        <dbReference type="SAM" id="MobiDB-lite"/>
    </source>
</evidence>
<dbReference type="SUPFAM" id="SSF57701">
    <property type="entry name" value="Zn2/Cys6 DNA-binding domain"/>
    <property type="match status" value="1"/>
</dbReference>
<dbReference type="InterPro" id="IPR017941">
    <property type="entry name" value="Rieske_2Fe-2S"/>
</dbReference>
<evidence type="ECO:0000256" key="3">
    <source>
        <dbReference type="ARBA" id="ARBA00023002"/>
    </source>
</evidence>
<dbReference type="Gene3D" id="3.90.380.10">
    <property type="entry name" value="Naphthalene 1,2-dioxygenase Alpha Subunit, Chain A, domain 1"/>
    <property type="match status" value="1"/>
</dbReference>
<dbReference type="Pfam" id="PF00355">
    <property type="entry name" value="Rieske"/>
    <property type="match status" value="1"/>
</dbReference>
<dbReference type="PRINTS" id="PR00090">
    <property type="entry name" value="RNGDIOXGNASE"/>
</dbReference>
<dbReference type="Gene3D" id="4.10.240.10">
    <property type="entry name" value="Zn(2)-C6 fungal-type DNA-binding domain"/>
    <property type="match status" value="1"/>
</dbReference>
<organism evidence="10 11">
    <name type="scientific">Fusarium napiforme</name>
    <dbReference type="NCBI Taxonomy" id="42672"/>
    <lineage>
        <taxon>Eukaryota</taxon>
        <taxon>Fungi</taxon>
        <taxon>Dikarya</taxon>
        <taxon>Ascomycota</taxon>
        <taxon>Pezizomycotina</taxon>
        <taxon>Sordariomycetes</taxon>
        <taxon>Hypocreomycetidae</taxon>
        <taxon>Hypocreales</taxon>
        <taxon>Nectriaceae</taxon>
        <taxon>Fusarium</taxon>
        <taxon>Fusarium fujikuroi species complex</taxon>
    </lineage>
</organism>
<dbReference type="GO" id="GO:0016491">
    <property type="term" value="F:oxidoreductase activity"/>
    <property type="evidence" value="ECO:0007669"/>
    <property type="project" value="UniProtKB-KW"/>
</dbReference>
<keyword evidence="1" id="KW-0001">2Fe-2S</keyword>
<keyword evidence="6" id="KW-0539">Nucleus</keyword>
<dbReference type="InterPro" id="IPR021858">
    <property type="entry name" value="Fun_TF"/>
</dbReference>
<dbReference type="CDD" id="cd00067">
    <property type="entry name" value="GAL4"/>
    <property type="match status" value="1"/>
</dbReference>
<feature type="domain" description="Rieske" evidence="9">
    <location>
        <begin position="51"/>
        <end position="126"/>
    </location>
</feature>
<dbReference type="InterPro" id="IPR036864">
    <property type="entry name" value="Zn2-C6_fun-type_DNA-bd_sf"/>
</dbReference>
<dbReference type="PROSITE" id="PS00463">
    <property type="entry name" value="ZN2_CY6_FUNGAL_1"/>
    <property type="match status" value="1"/>
</dbReference>
<feature type="domain" description="Zn(2)-C6 fungal-type" evidence="8">
    <location>
        <begin position="523"/>
        <end position="551"/>
    </location>
</feature>
<evidence type="ECO:0008006" key="12">
    <source>
        <dbReference type="Google" id="ProtNLM"/>
    </source>
</evidence>
<evidence type="ECO:0000256" key="1">
    <source>
        <dbReference type="ARBA" id="ARBA00022714"/>
    </source>
</evidence>
<keyword evidence="2" id="KW-0479">Metal-binding</keyword>
<protein>
    <recommendedName>
        <fullName evidence="12">Zn(2)-C6 fungal-type domain-containing protein</fullName>
    </recommendedName>
</protein>
<dbReference type="Pfam" id="PF11951">
    <property type="entry name" value="Fungal_trans_2"/>
    <property type="match status" value="1"/>
</dbReference>
<dbReference type="InterPro" id="IPR001138">
    <property type="entry name" value="Zn2Cys6_DnaBD"/>
</dbReference>
<dbReference type="PANTHER" id="PTHR43756:SF6">
    <property type="entry name" value="CLUSTER-BINDING PROTEIN, PUTATIVE (AFU_ORTHOLOGUE AFUA_6G03920)-RELATED"/>
    <property type="match status" value="1"/>
</dbReference>
<dbReference type="EMBL" id="JAAOAO010000159">
    <property type="protein sequence ID" value="KAF5560140.1"/>
    <property type="molecule type" value="Genomic_DNA"/>
</dbReference>
<accession>A0A8H5ND01</accession>
<feature type="compositionally biased region" description="Basic and acidic residues" evidence="7">
    <location>
        <begin position="342"/>
        <end position="361"/>
    </location>
</feature>
<dbReference type="PANTHER" id="PTHR43756">
    <property type="entry name" value="CHOLINE MONOOXYGENASE, CHLOROPLASTIC"/>
    <property type="match status" value="1"/>
</dbReference>
<reference evidence="10 11" key="1">
    <citation type="submission" date="2020-05" db="EMBL/GenBank/DDBJ databases">
        <title>Identification and distribution of gene clusters putatively required for synthesis of sphingolipid metabolism inhibitors in phylogenetically diverse species of the filamentous fungus Fusarium.</title>
        <authorList>
            <person name="Kim H.-S."/>
            <person name="Busman M."/>
            <person name="Brown D.W."/>
            <person name="Divon H."/>
            <person name="Uhlig S."/>
            <person name="Proctor R.H."/>
        </authorList>
    </citation>
    <scope>NUCLEOTIDE SEQUENCE [LARGE SCALE GENOMIC DNA]</scope>
    <source>
        <strain evidence="10 11">NRRL 25196</strain>
    </source>
</reference>
<evidence type="ECO:0000256" key="6">
    <source>
        <dbReference type="ARBA" id="ARBA00023242"/>
    </source>
</evidence>
<dbReference type="PROSITE" id="PS50048">
    <property type="entry name" value="ZN2_CY6_FUNGAL_2"/>
    <property type="match status" value="1"/>
</dbReference>
<feature type="region of interest" description="Disordered" evidence="7">
    <location>
        <begin position="340"/>
        <end position="361"/>
    </location>
</feature>
<name>A0A8H5ND01_9HYPO</name>
<evidence type="ECO:0000256" key="5">
    <source>
        <dbReference type="ARBA" id="ARBA00023014"/>
    </source>
</evidence>
<evidence type="ECO:0000256" key="4">
    <source>
        <dbReference type="ARBA" id="ARBA00023004"/>
    </source>
</evidence>
<dbReference type="GO" id="GO:0000981">
    <property type="term" value="F:DNA-binding transcription factor activity, RNA polymerase II-specific"/>
    <property type="evidence" value="ECO:0007669"/>
    <property type="project" value="InterPro"/>
</dbReference>
<proteinExistence type="predicted"/>
<evidence type="ECO:0000259" key="9">
    <source>
        <dbReference type="PROSITE" id="PS51296"/>
    </source>
</evidence>
<dbReference type="Proteomes" id="UP000574317">
    <property type="component" value="Unassembled WGS sequence"/>
</dbReference>
<dbReference type="InterPro" id="IPR001663">
    <property type="entry name" value="Rng_hydr_dOase-A"/>
</dbReference>
<gene>
    <name evidence="10" type="ORF">FNAPI_4307</name>
</gene>